<keyword evidence="5" id="KW-0963">Cytoplasm</keyword>
<dbReference type="InterPro" id="IPR006195">
    <property type="entry name" value="aa-tRNA-synth_II"/>
</dbReference>
<dbReference type="GO" id="GO:0004827">
    <property type="term" value="F:proline-tRNA ligase activity"/>
    <property type="evidence" value="ECO:0007669"/>
    <property type="project" value="UniProtKB-UniRule"/>
</dbReference>
<comment type="catalytic activity">
    <reaction evidence="11">
        <text>tRNA(Pro) + L-proline + ATP = L-prolyl-tRNA(Pro) + AMP + diphosphate</text>
        <dbReference type="Rhea" id="RHEA:14305"/>
        <dbReference type="Rhea" id="RHEA-COMP:9700"/>
        <dbReference type="Rhea" id="RHEA-COMP:9702"/>
        <dbReference type="ChEBI" id="CHEBI:30616"/>
        <dbReference type="ChEBI" id="CHEBI:33019"/>
        <dbReference type="ChEBI" id="CHEBI:60039"/>
        <dbReference type="ChEBI" id="CHEBI:78442"/>
        <dbReference type="ChEBI" id="CHEBI:78532"/>
        <dbReference type="ChEBI" id="CHEBI:456215"/>
        <dbReference type="EC" id="6.1.1.15"/>
    </reaction>
</comment>
<dbReference type="InterPro" id="IPR002316">
    <property type="entry name" value="Pro-tRNA-ligase_IIa"/>
</dbReference>
<dbReference type="GO" id="GO:0002161">
    <property type="term" value="F:aminoacyl-tRNA deacylase activity"/>
    <property type="evidence" value="ECO:0007669"/>
    <property type="project" value="InterPro"/>
</dbReference>
<dbReference type="InterPro" id="IPR004500">
    <property type="entry name" value="Pro-tRNA-synth_IIa_bac-type"/>
</dbReference>
<dbReference type="NCBIfam" id="TIGR00409">
    <property type="entry name" value="proS_fam_II"/>
    <property type="match status" value="1"/>
</dbReference>
<keyword evidence="9" id="KW-0648">Protein biosynthesis</keyword>
<keyword evidence="10" id="KW-0030">Aminoacyl-tRNA synthetase</keyword>
<dbReference type="CDD" id="cd00861">
    <property type="entry name" value="ProRS_anticodon_short"/>
    <property type="match status" value="1"/>
</dbReference>
<protein>
    <recommendedName>
        <fullName evidence="4 12">Proline--tRNA ligase</fullName>
        <ecNumber evidence="3 12">6.1.1.15</ecNumber>
    </recommendedName>
</protein>
<dbReference type="Gene3D" id="3.30.930.10">
    <property type="entry name" value="Bira Bifunctional Protein, Domain 2"/>
    <property type="match status" value="2"/>
</dbReference>
<accession>A0A2H0X6I9</accession>
<evidence type="ECO:0000313" key="14">
    <source>
        <dbReference type="EMBL" id="PIS20544.1"/>
    </source>
</evidence>
<dbReference type="Proteomes" id="UP000231414">
    <property type="component" value="Unassembled WGS sequence"/>
</dbReference>
<evidence type="ECO:0000313" key="15">
    <source>
        <dbReference type="Proteomes" id="UP000231414"/>
    </source>
</evidence>
<dbReference type="InterPro" id="IPR044140">
    <property type="entry name" value="ProRS_anticodon_short"/>
</dbReference>
<dbReference type="InterPro" id="IPR045864">
    <property type="entry name" value="aa-tRNA-synth_II/BPL/LPL"/>
</dbReference>
<keyword evidence="7" id="KW-0547">Nucleotide-binding</keyword>
<dbReference type="AlphaFoldDB" id="A0A2H0X6I9"/>
<evidence type="ECO:0000256" key="8">
    <source>
        <dbReference type="ARBA" id="ARBA00022840"/>
    </source>
</evidence>
<evidence type="ECO:0000259" key="13">
    <source>
        <dbReference type="PROSITE" id="PS50862"/>
    </source>
</evidence>
<dbReference type="GO" id="GO:0005829">
    <property type="term" value="C:cytosol"/>
    <property type="evidence" value="ECO:0007669"/>
    <property type="project" value="TreeGrafter"/>
</dbReference>
<sequence length="572" mass="63753">MLYSQLFGKTVRNAPAEATLASHKLLHQAGYIRDLSAGRYSFLPLGQLVKEKIIKIIDQEMERIGSQRVSTPTLHPIELWEATNRDKAFGQGLMRIKDRRGSEFALGATAEGVMVDLVNKFNPSYKDLPIVIHQFSEKFRDELRARGGLVRVREFTMKDAYSFCATKESLEQVYEQMKQAYMRIAERLSIPVVMAQAISGAIGGKTCHEFFYLTSNGEDTIIRCGSCGYTANAEAAQFLRQDINSKEEEKPLAEVLAPNTVTAQQEAGFHKINLNQVLNCVIYKKASGEYIGALVLGDHQVNEAALAESVGISLDELTPATEQELKQLGTTRGYASPIGQVLQGKVRFFGDSALELAKNLVTGANREDVDLINANLGRDFSVEKIAPIAQAQNRDSCPECQKGVLKADRGIEFGHIFQLDHFYTRPLKGMFVDMDGQEKAMWNGSYGIGIGRAMACAVEASHDEKGIVWPKEITPFQVHLVSLGTDEKIKREASQLYDYLEEDGWQVLWDDREESAGVKFNDADLIGIPVRVVISQKSLEKGGFEFKERTANNNQFLTSQQLAKTLKKLYNN</sequence>
<comment type="subunit">
    <text evidence="2">Homodimer.</text>
</comment>
<dbReference type="Pfam" id="PF03129">
    <property type="entry name" value="HGTP_anticodon"/>
    <property type="match status" value="1"/>
</dbReference>
<dbReference type="PANTHER" id="PTHR42753">
    <property type="entry name" value="MITOCHONDRIAL RIBOSOME PROTEIN L39/PROLYL-TRNA LIGASE FAMILY MEMBER"/>
    <property type="match status" value="1"/>
</dbReference>
<dbReference type="PROSITE" id="PS50862">
    <property type="entry name" value="AA_TRNA_LIGASE_II"/>
    <property type="match status" value="1"/>
</dbReference>
<keyword evidence="6 14" id="KW-0436">Ligase</keyword>
<dbReference type="Pfam" id="PF04073">
    <property type="entry name" value="tRNA_edit"/>
    <property type="match status" value="1"/>
</dbReference>
<dbReference type="SUPFAM" id="SSF55826">
    <property type="entry name" value="YbaK/ProRS associated domain"/>
    <property type="match status" value="1"/>
</dbReference>
<dbReference type="InterPro" id="IPR036754">
    <property type="entry name" value="YbaK/aa-tRNA-synt-asso_dom_sf"/>
</dbReference>
<reference evidence="15" key="1">
    <citation type="submission" date="2017-09" db="EMBL/GenBank/DDBJ databases">
        <title>Depth-based differentiation of microbial function through sediment-hosted aquifers and enrichment of novel symbionts in the deep terrestrial subsurface.</title>
        <authorList>
            <person name="Probst A.J."/>
            <person name="Ladd B."/>
            <person name="Jarett J.K."/>
            <person name="Geller-Mcgrath D.E."/>
            <person name="Sieber C.M.K."/>
            <person name="Emerson J.B."/>
            <person name="Anantharaman K."/>
            <person name="Thomas B.C."/>
            <person name="Malmstrom R."/>
            <person name="Stieglmeier M."/>
            <person name="Klingl A."/>
            <person name="Woyke T."/>
            <person name="Ryan C.M."/>
            <person name="Banfield J.F."/>
        </authorList>
    </citation>
    <scope>NUCLEOTIDE SEQUENCE [LARGE SCALE GENOMIC DNA]</scope>
</reference>
<dbReference type="SUPFAM" id="SSF52954">
    <property type="entry name" value="Class II aaRS ABD-related"/>
    <property type="match status" value="1"/>
</dbReference>
<keyword evidence="8" id="KW-0067">ATP-binding</keyword>
<organism evidence="14 15">
    <name type="scientific">candidate division WWE3 bacterium CG08_land_8_20_14_0_20_43_13</name>
    <dbReference type="NCBI Taxonomy" id="1975087"/>
    <lineage>
        <taxon>Bacteria</taxon>
        <taxon>Katanobacteria</taxon>
    </lineage>
</organism>
<evidence type="ECO:0000256" key="11">
    <source>
        <dbReference type="ARBA" id="ARBA00047671"/>
    </source>
</evidence>
<dbReference type="GO" id="GO:0005524">
    <property type="term" value="F:ATP binding"/>
    <property type="evidence" value="ECO:0007669"/>
    <property type="project" value="UniProtKB-KW"/>
</dbReference>
<evidence type="ECO:0000256" key="9">
    <source>
        <dbReference type="ARBA" id="ARBA00022917"/>
    </source>
</evidence>
<evidence type="ECO:0000256" key="2">
    <source>
        <dbReference type="ARBA" id="ARBA00011738"/>
    </source>
</evidence>
<evidence type="ECO:0000256" key="10">
    <source>
        <dbReference type="ARBA" id="ARBA00023146"/>
    </source>
</evidence>
<dbReference type="EMBL" id="PEYW01000048">
    <property type="protein sequence ID" value="PIS20544.1"/>
    <property type="molecule type" value="Genomic_DNA"/>
</dbReference>
<comment type="caution">
    <text evidence="14">The sequence shown here is derived from an EMBL/GenBank/DDBJ whole genome shotgun (WGS) entry which is preliminary data.</text>
</comment>
<dbReference type="InterPro" id="IPR002314">
    <property type="entry name" value="aa-tRNA-synt_IIb"/>
</dbReference>
<dbReference type="InterPro" id="IPR004154">
    <property type="entry name" value="Anticodon-bd"/>
</dbReference>
<proteinExistence type="predicted"/>
<evidence type="ECO:0000256" key="1">
    <source>
        <dbReference type="ARBA" id="ARBA00004496"/>
    </source>
</evidence>
<dbReference type="InterPro" id="IPR036621">
    <property type="entry name" value="Anticodon-bd_dom_sf"/>
</dbReference>
<evidence type="ECO:0000256" key="6">
    <source>
        <dbReference type="ARBA" id="ARBA00022598"/>
    </source>
</evidence>
<evidence type="ECO:0000256" key="12">
    <source>
        <dbReference type="NCBIfam" id="TIGR00409"/>
    </source>
</evidence>
<evidence type="ECO:0000256" key="7">
    <source>
        <dbReference type="ARBA" id="ARBA00022741"/>
    </source>
</evidence>
<dbReference type="InterPro" id="IPR007214">
    <property type="entry name" value="YbaK/aa-tRNA-synth-assoc-dom"/>
</dbReference>
<comment type="subcellular location">
    <subcellularLocation>
        <location evidence="1">Cytoplasm</location>
    </subcellularLocation>
</comment>
<gene>
    <name evidence="14" type="ORF">COT52_03190</name>
</gene>
<dbReference type="InterPro" id="IPR050062">
    <property type="entry name" value="Pro-tRNA_synthetase"/>
</dbReference>
<name>A0A2H0X6I9_UNCKA</name>
<evidence type="ECO:0000256" key="3">
    <source>
        <dbReference type="ARBA" id="ARBA00012831"/>
    </source>
</evidence>
<dbReference type="PANTHER" id="PTHR42753:SF2">
    <property type="entry name" value="PROLINE--TRNA LIGASE"/>
    <property type="match status" value="1"/>
</dbReference>
<dbReference type="SUPFAM" id="SSF55681">
    <property type="entry name" value="Class II aaRS and biotin synthetases"/>
    <property type="match status" value="1"/>
</dbReference>
<evidence type="ECO:0000256" key="4">
    <source>
        <dbReference type="ARBA" id="ARBA00019110"/>
    </source>
</evidence>
<feature type="domain" description="Aminoacyl-transfer RNA synthetases class-II family profile" evidence="13">
    <location>
        <begin position="38"/>
        <end position="470"/>
    </location>
</feature>
<dbReference type="Pfam" id="PF00587">
    <property type="entry name" value="tRNA-synt_2b"/>
    <property type="match status" value="1"/>
</dbReference>
<dbReference type="NCBIfam" id="NF006625">
    <property type="entry name" value="PRK09194.1"/>
    <property type="match status" value="1"/>
</dbReference>
<dbReference type="PRINTS" id="PR01046">
    <property type="entry name" value="TRNASYNTHPRO"/>
</dbReference>
<dbReference type="EC" id="6.1.1.15" evidence="3 12"/>
<evidence type="ECO:0000256" key="5">
    <source>
        <dbReference type="ARBA" id="ARBA00022490"/>
    </source>
</evidence>
<dbReference type="Gene3D" id="3.40.50.800">
    <property type="entry name" value="Anticodon-binding domain"/>
    <property type="match status" value="1"/>
</dbReference>
<dbReference type="GO" id="GO:0006433">
    <property type="term" value="P:prolyl-tRNA aminoacylation"/>
    <property type="evidence" value="ECO:0007669"/>
    <property type="project" value="UniProtKB-UniRule"/>
</dbReference>